<feature type="domain" description="Bacillithiol biosynthesis BshC C-terminal coiled-coil" evidence="1">
    <location>
        <begin position="1"/>
        <end position="52"/>
    </location>
</feature>
<comment type="caution">
    <text evidence="2">The sequence shown here is derived from an EMBL/GenBank/DDBJ whole genome shotgun (WGS) entry which is preliminary data.</text>
</comment>
<organism evidence="2 3">
    <name type="scientific">Cesiribacter andamanensis AMV16</name>
    <dbReference type="NCBI Taxonomy" id="1279009"/>
    <lineage>
        <taxon>Bacteria</taxon>
        <taxon>Pseudomonadati</taxon>
        <taxon>Bacteroidota</taxon>
        <taxon>Cytophagia</taxon>
        <taxon>Cytophagales</taxon>
        <taxon>Cesiribacteraceae</taxon>
        <taxon>Cesiribacter</taxon>
    </lineage>
</organism>
<proteinExistence type="predicted"/>
<protein>
    <recommendedName>
        <fullName evidence="1">Bacillithiol biosynthesis BshC C-terminal coiled-coil domain-containing protein</fullName>
    </recommendedName>
</protein>
<dbReference type="EMBL" id="AODQ01000070">
    <property type="protein sequence ID" value="EMR02183.1"/>
    <property type="molecule type" value="Genomic_DNA"/>
</dbReference>
<dbReference type="eggNOG" id="COG4365">
    <property type="taxonomic scope" value="Bacteria"/>
</dbReference>
<evidence type="ECO:0000313" key="2">
    <source>
        <dbReference type="EMBL" id="EMR02183.1"/>
    </source>
</evidence>
<evidence type="ECO:0000313" key="3">
    <source>
        <dbReference type="Proteomes" id="UP000011910"/>
    </source>
</evidence>
<keyword evidence="3" id="KW-1185">Reference proteome</keyword>
<reference evidence="2 3" key="1">
    <citation type="journal article" date="2013" name="Genome Announc.">
        <title>Draft Genome Sequence of Cesiribacter andamanensis Strain AMV16T, Isolated from a Soil Sample from a Mud Volcano in the Andaman Islands, India.</title>
        <authorList>
            <person name="Shivaji S."/>
            <person name="Ara S."/>
            <person name="Begum Z."/>
            <person name="Srinivas T.N."/>
            <person name="Singh A."/>
            <person name="Kumar Pinnaka A."/>
        </authorList>
    </citation>
    <scope>NUCLEOTIDE SEQUENCE [LARGE SCALE GENOMIC DNA]</scope>
    <source>
        <strain evidence="2 3">AMV16</strain>
    </source>
</reference>
<dbReference type="Proteomes" id="UP000011910">
    <property type="component" value="Unassembled WGS sequence"/>
</dbReference>
<dbReference type="STRING" id="1279009.ADICEAN_02698"/>
<dbReference type="AlphaFoldDB" id="M7N0F9"/>
<name>M7N0F9_9BACT</name>
<dbReference type="Pfam" id="PF24850">
    <property type="entry name" value="CC_BshC"/>
    <property type="match status" value="1"/>
</dbReference>
<accession>M7N0F9</accession>
<dbReference type="InterPro" id="IPR055399">
    <property type="entry name" value="CC_BshC"/>
</dbReference>
<gene>
    <name evidence="2" type="ORF">ADICEAN_02698</name>
</gene>
<evidence type="ECO:0000259" key="1">
    <source>
        <dbReference type="Pfam" id="PF24850"/>
    </source>
</evidence>
<sequence>MQQLEGLLDKIFPNGSLQERTDNFLNFYLNDPQFLERLMEQLQGFDFSLKVLSYED</sequence>